<proteinExistence type="predicted"/>
<dbReference type="AlphaFoldDB" id="A0A382LWH0"/>
<reference evidence="1" key="1">
    <citation type="submission" date="2018-05" db="EMBL/GenBank/DDBJ databases">
        <authorList>
            <person name="Lanie J.A."/>
            <person name="Ng W.-L."/>
            <person name="Kazmierczak K.M."/>
            <person name="Andrzejewski T.M."/>
            <person name="Davidsen T.M."/>
            <person name="Wayne K.J."/>
            <person name="Tettelin H."/>
            <person name="Glass J.I."/>
            <person name="Rusch D."/>
            <person name="Podicherti R."/>
            <person name="Tsui H.-C.T."/>
            <person name="Winkler M.E."/>
        </authorList>
    </citation>
    <scope>NUCLEOTIDE SEQUENCE</scope>
</reference>
<protein>
    <submittedName>
        <fullName evidence="1">Uncharacterized protein</fullName>
    </submittedName>
</protein>
<name>A0A382LWH0_9ZZZZ</name>
<evidence type="ECO:0000313" key="1">
    <source>
        <dbReference type="EMBL" id="SVC39697.1"/>
    </source>
</evidence>
<gene>
    <name evidence="1" type="ORF">METZ01_LOCUS292551</name>
</gene>
<accession>A0A382LWH0</accession>
<feature type="non-terminal residue" evidence="1">
    <location>
        <position position="75"/>
    </location>
</feature>
<sequence>ARLRANSILTQRTNVPTNPCETLWRTDGGQFRFPQSNTRWTTHTTSLVTNSSWNVISLPVRGWTLHRMGREKIWP</sequence>
<dbReference type="EMBL" id="UINC01088991">
    <property type="protein sequence ID" value="SVC39697.1"/>
    <property type="molecule type" value="Genomic_DNA"/>
</dbReference>
<feature type="non-terminal residue" evidence="1">
    <location>
        <position position="1"/>
    </location>
</feature>
<organism evidence="1">
    <name type="scientific">marine metagenome</name>
    <dbReference type="NCBI Taxonomy" id="408172"/>
    <lineage>
        <taxon>unclassified sequences</taxon>
        <taxon>metagenomes</taxon>
        <taxon>ecological metagenomes</taxon>
    </lineage>
</organism>